<dbReference type="Gene3D" id="1.10.150.320">
    <property type="entry name" value="Photosystem II 12 kDa extrinsic protein"/>
    <property type="match status" value="1"/>
</dbReference>
<evidence type="ECO:0000313" key="7">
    <source>
        <dbReference type="Proteomes" id="UP000179242"/>
    </source>
</evidence>
<dbReference type="GO" id="GO:0046872">
    <property type="term" value="F:metal ion binding"/>
    <property type="evidence" value="ECO:0007669"/>
    <property type="project" value="UniProtKB-KW"/>
</dbReference>
<dbReference type="SUPFAM" id="SSF47781">
    <property type="entry name" value="RuvA domain 2-like"/>
    <property type="match status" value="1"/>
</dbReference>
<dbReference type="InterPro" id="IPR013785">
    <property type="entry name" value="Aldolase_TIM"/>
</dbReference>
<organism evidence="6 7">
    <name type="scientific">candidate division WOR-1 bacterium RIFOXYC2_FULL_46_14</name>
    <dbReference type="NCBI Taxonomy" id="1802587"/>
    <lineage>
        <taxon>Bacteria</taxon>
        <taxon>Bacillati</taxon>
        <taxon>Saganbacteria</taxon>
    </lineage>
</organism>
<reference evidence="6 7" key="1">
    <citation type="journal article" date="2016" name="Nat. Commun.">
        <title>Thousands of microbial genomes shed light on interconnected biogeochemical processes in an aquifer system.</title>
        <authorList>
            <person name="Anantharaman K."/>
            <person name="Brown C.T."/>
            <person name="Hug L.A."/>
            <person name="Sharon I."/>
            <person name="Castelle C.J."/>
            <person name="Probst A.J."/>
            <person name="Thomas B.C."/>
            <person name="Singh A."/>
            <person name="Wilkins M.J."/>
            <person name="Karaoz U."/>
            <person name="Brodie E.L."/>
            <person name="Williams K.H."/>
            <person name="Hubbard S.S."/>
            <person name="Banfield J.F."/>
        </authorList>
    </citation>
    <scope>NUCLEOTIDE SEQUENCE [LARGE SCALE GENOMIC DNA]</scope>
</reference>
<dbReference type="AlphaFoldDB" id="A0A1F4U785"/>
<feature type="domain" description="Elp3/MiaA/NifB-like radical SAM core" evidence="5">
    <location>
        <begin position="55"/>
        <end position="264"/>
    </location>
</feature>
<keyword evidence="3" id="KW-0408">Iron</keyword>
<dbReference type="InterPro" id="IPR006638">
    <property type="entry name" value="Elp3/MiaA/NifB-like_rSAM"/>
</dbReference>
<proteinExistence type="predicted"/>
<dbReference type="Pfam" id="PF04055">
    <property type="entry name" value="Radical_SAM"/>
    <property type="match status" value="1"/>
</dbReference>
<dbReference type="InterPro" id="IPR023874">
    <property type="entry name" value="DNA_rSAM_put"/>
</dbReference>
<sequence length="385" mass="44081">METEKKLEILGAAAKYDVCASTCGPVINSRGRDTIGSVTRSGICHSFTQDGRCVSLLKVLLTNTCKNNCQYCVNRRSNDFQRTEFESEELAHLFIEMYKRNYVEGLFLSSGVKNSTAHTMQKMIETVEILRFKYRYIGYIHLKMLPGTSEDLVNRAAELSDRLSINLECPNPDRLQLIAKEKDFKKDLIKPITHAQHALRAGKLKSGITTQFVVGAAKESDSEILFTSNWLYKQRDLRRAYFSAYIPLDTETPPPLIREHRLYQSDFLMRFYGFELKDFIFEANGNLNLKYDPKFVYAVKNRDKFPVEINKAPFENLLKVPGIGPTAARRIYRARKEYRFTQNSELKNLGVVMKRAAPFLLINGRKAGEFYEQISLGEHCAGFAA</sequence>
<dbReference type="Gene3D" id="3.20.20.70">
    <property type="entry name" value="Aldolase class I"/>
    <property type="match status" value="1"/>
</dbReference>
<dbReference type="InterPro" id="IPR010994">
    <property type="entry name" value="RuvA_2-like"/>
</dbReference>
<dbReference type="GO" id="GO:0003824">
    <property type="term" value="F:catalytic activity"/>
    <property type="evidence" value="ECO:0007669"/>
    <property type="project" value="InterPro"/>
</dbReference>
<comment type="caution">
    <text evidence="6">The sequence shown here is derived from an EMBL/GenBank/DDBJ whole genome shotgun (WGS) entry which is preliminary data.</text>
</comment>
<dbReference type="SMART" id="SM00729">
    <property type="entry name" value="Elp3"/>
    <property type="match status" value="1"/>
</dbReference>
<dbReference type="Proteomes" id="UP000179242">
    <property type="component" value="Unassembled WGS sequence"/>
</dbReference>
<dbReference type="EMBL" id="MEUJ01000002">
    <property type="protein sequence ID" value="OGC40747.1"/>
    <property type="molecule type" value="Genomic_DNA"/>
</dbReference>
<dbReference type="GO" id="GO:0051536">
    <property type="term" value="F:iron-sulfur cluster binding"/>
    <property type="evidence" value="ECO:0007669"/>
    <property type="project" value="UniProtKB-KW"/>
</dbReference>
<evidence type="ECO:0000256" key="4">
    <source>
        <dbReference type="ARBA" id="ARBA00023014"/>
    </source>
</evidence>
<evidence type="ECO:0000313" key="6">
    <source>
        <dbReference type="EMBL" id="OGC40747.1"/>
    </source>
</evidence>
<dbReference type="SUPFAM" id="SSF102114">
    <property type="entry name" value="Radical SAM enzymes"/>
    <property type="match status" value="1"/>
</dbReference>
<keyword evidence="4" id="KW-0411">Iron-sulfur</keyword>
<name>A0A1F4U785_UNCSA</name>
<dbReference type="NCBIfam" id="TIGR03916">
    <property type="entry name" value="rSAM_link_UDG"/>
    <property type="match status" value="1"/>
</dbReference>
<dbReference type="InterPro" id="IPR051675">
    <property type="entry name" value="Endo/Exo/Phosphatase_dom_1"/>
</dbReference>
<dbReference type="PANTHER" id="PTHR21180:SF9">
    <property type="entry name" value="TYPE II SECRETION SYSTEM PROTEIN K"/>
    <property type="match status" value="1"/>
</dbReference>
<dbReference type="Pfam" id="PF12836">
    <property type="entry name" value="HHH_3"/>
    <property type="match status" value="1"/>
</dbReference>
<dbReference type="PANTHER" id="PTHR21180">
    <property type="entry name" value="ENDONUCLEASE/EXONUCLEASE/PHOSPHATASE FAMILY DOMAIN-CONTAINING PROTEIN 1"/>
    <property type="match status" value="1"/>
</dbReference>
<protein>
    <submittedName>
        <fullName evidence="6">Putative DNA modification/repair radical SAM protein</fullName>
    </submittedName>
</protein>
<keyword evidence="1" id="KW-0949">S-adenosyl-L-methionine</keyword>
<evidence type="ECO:0000256" key="1">
    <source>
        <dbReference type="ARBA" id="ARBA00022691"/>
    </source>
</evidence>
<dbReference type="SFLD" id="SFLDG01102">
    <property type="entry name" value="Uncharacterised_Radical_SAM_Su"/>
    <property type="match status" value="1"/>
</dbReference>
<dbReference type="InterPro" id="IPR007197">
    <property type="entry name" value="rSAM"/>
</dbReference>
<gene>
    <name evidence="6" type="ORF">A2438_00405</name>
</gene>
<evidence type="ECO:0000256" key="3">
    <source>
        <dbReference type="ARBA" id="ARBA00023004"/>
    </source>
</evidence>
<evidence type="ECO:0000256" key="2">
    <source>
        <dbReference type="ARBA" id="ARBA00022723"/>
    </source>
</evidence>
<keyword evidence="2" id="KW-0479">Metal-binding</keyword>
<accession>A0A1F4U785</accession>
<dbReference type="SFLD" id="SFLDS00029">
    <property type="entry name" value="Radical_SAM"/>
    <property type="match status" value="1"/>
</dbReference>
<dbReference type="CDD" id="cd01335">
    <property type="entry name" value="Radical_SAM"/>
    <property type="match status" value="1"/>
</dbReference>
<evidence type="ECO:0000259" key="5">
    <source>
        <dbReference type="SMART" id="SM00729"/>
    </source>
</evidence>
<dbReference type="InterPro" id="IPR058240">
    <property type="entry name" value="rSAM_sf"/>
</dbReference>